<feature type="transmembrane region" description="Helical" evidence="1">
    <location>
        <begin position="38"/>
        <end position="55"/>
    </location>
</feature>
<proteinExistence type="predicted"/>
<evidence type="ECO:0000256" key="1">
    <source>
        <dbReference type="SAM" id="Phobius"/>
    </source>
</evidence>
<feature type="transmembrane region" description="Helical" evidence="1">
    <location>
        <begin position="61"/>
        <end position="78"/>
    </location>
</feature>
<dbReference type="PANTHER" id="PTHR34351:SF1">
    <property type="entry name" value="SLR1927 PROTEIN"/>
    <property type="match status" value="1"/>
</dbReference>
<dbReference type="PANTHER" id="PTHR34351">
    <property type="entry name" value="SLR1927 PROTEIN-RELATED"/>
    <property type="match status" value="1"/>
</dbReference>
<dbReference type="InterPro" id="IPR002881">
    <property type="entry name" value="DUF58"/>
</dbReference>
<accession>A0A1G5BTF6</accession>
<keyword evidence="4" id="KW-1185">Reference proteome</keyword>
<dbReference type="Proteomes" id="UP000198870">
    <property type="component" value="Unassembled WGS sequence"/>
</dbReference>
<dbReference type="OrthoDB" id="5298497at2"/>
<feature type="domain" description="DUF58" evidence="2">
    <location>
        <begin position="215"/>
        <end position="263"/>
    </location>
</feature>
<evidence type="ECO:0000313" key="4">
    <source>
        <dbReference type="Proteomes" id="UP000198870"/>
    </source>
</evidence>
<keyword evidence="1" id="KW-0472">Membrane</keyword>
<dbReference type="EMBL" id="FMUX01000002">
    <property type="protein sequence ID" value="SCX93478.1"/>
    <property type="molecule type" value="Genomic_DNA"/>
</dbReference>
<dbReference type="AlphaFoldDB" id="A0A1G5BTF6"/>
<keyword evidence="1" id="KW-1133">Transmembrane helix</keyword>
<sequence>MKGALGNAVRRVTSRGHRRPLPLGIKGMRIYILPTGRGVLFACAVVSMIAGSMNYSNNPGFLFAFLLVAMAMMSTLYTQKNIKELTLVSEKHTAVFAGERLWFELAVKSDTAPRYNISAGFKGQGRQTLDIATGETVTFRLPLDAPWRGRFKPGPLVVSSTYPFGLFRTWVTLRLDTEYLVFPKPLSHPFVSSPGPAEGEGIGASPQSGAEDFKELRSYRAGDPLNRIAWKTLARGQGVWTKTFESERSNAVYISWDLIRTTQRETRISHLCHLVLEAHRQGVAYGLMAPGITIKPGAPGSIAHRDHCLSSLAVIP</sequence>
<dbReference type="Pfam" id="PF01882">
    <property type="entry name" value="DUF58"/>
    <property type="match status" value="1"/>
</dbReference>
<evidence type="ECO:0000313" key="3">
    <source>
        <dbReference type="EMBL" id="SCX93478.1"/>
    </source>
</evidence>
<reference evidence="3 4" key="1">
    <citation type="submission" date="2016-10" db="EMBL/GenBank/DDBJ databases">
        <authorList>
            <person name="de Groot N.N."/>
        </authorList>
    </citation>
    <scope>NUCLEOTIDE SEQUENCE [LARGE SCALE GENOMIC DNA]</scope>
    <source>
        <strain evidence="3 4">AA1</strain>
    </source>
</reference>
<keyword evidence="1" id="KW-0812">Transmembrane</keyword>
<name>A0A1G5BTF6_9BACT</name>
<evidence type="ECO:0000259" key="2">
    <source>
        <dbReference type="Pfam" id="PF01882"/>
    </source>
</evidence>
<dbReference type="STRING" id="419481.SAMN05216233_102187"/>
<dbReference type="RefSeq" id="WP_092208535.1">
    <property type="nucleotide sequence ID" value="NZ_FMUX01000002.1"/>
</dbReference>
<protein>
    <submittedName>
        <fullName evidence="3">Uncharacterized conserved protein, DUF58 family, contains vWF domain</fullName>
    </submittedName>
</protein>
<gene>
    <name evidence="3" type="ORF">SAMN05216233_102187</name>
</gene>
<organism evidence="3 4">
    <name type="scientific">Desulfoluna spongiiphila</name>
    <dbReference type="NCBI Taxonomy" id="419481"/>
    <lineage>
        <taxon>Bacteria</taxon>
        <taxon>Pseudomonadati</taxon>
        <taxon>Thermodesulfobacteriota</taxon>
        <taxon>Desulfobacteria</taxon>
        <taxon>Desulfobacterales</taxon>
        <taxon>Desulfolunaceae</taxon>
        <taxon>Desulfoluna</taxon>
    </lineage>
</organism>